<proteinExistence type="predicted"/>
<keyword evidence="3" id="KW-1185">Reference proteome</keyword>
<evidence type="ECO:0000313" key="2">
    <source>
        <dbReference type="EMBL" id="KNC84282.1"/>
    </source>
</evidence>
<evidence type="ECO:0000313" key="3">
    <source>
        <dbReference type="Proteomes" id="UP000054560"/>
    </source>
</evidence>
<dbReference type="GeneID" id="25903987"/>
<dbReference type="RefSeq" id="XP_014158184.1">
    <property type="nucleotide sequence ID" value="XM_014302709.1"/>
</dbReference>
<name>A0A0L0G5G9_9EUKA</name>
<feature type="region of interest" description="Disordered" evidence="1">
    <location>
        <begin position="1"/>
        <end position="44"/>
    </location>
</feature>
<protein>
    <submittedName>
        <fullName evidence="2">Uncharacterized protein</fullName>
    </submittedName>
</protein>
<dbReference type="EMBL" id="KQ241774">
    <property type="protein sequence ID" value="KNC84282.1"/>
    <property type="molecule type" value="Genomic_DNA"/>
</dbReference>
<gene>
    <name evidence="2" type="ORF">SARC_03483</name>
</gene>
<organism evidence="2 3">
    <name type="scientific">Sphaeroforma arctica JP610</name>
    <dbReference type="NCBI Taxonomy" id="667725"/>
    <lineage>
        <taxon>Eukaryota</taxon>
        <taxon>Ichthyosporea</taxon>
        <taxon>Ichthyophonida</taxon>
        <taxon>Sphaeroforma</taxon>
    </lineage>
</organism>
<reference evidence="2 3" key="1">
    <citation type="submission" date="2011-02" db="EMBL/GenBank/DDBJ databases">
        <title>The Genome Sequence of Sphaeroforma arctica JP610.</title>
        <authorList>
            <consortium name="The Broad Institute Genome Sequencing Platform"/>
            <person name="Russ C."/>
            <person name="Cuomo C."/>
            <person name="Young S.K."/>
            <person name="Zeng Q."/>
            <person name="Gargeya S."/>
            <person name="Alvarado L."/>
            <person name="Berlin A."/>
            <person name="Chapman S.B."/>
            <person name="Chen Z."/>
            <person name="Freedman E."/>
            <person name="Gellesch M."/>
            <person name="Goldberg J."/>
            <person name="Griggs A."/>
            <person name="Gujja S."/>
            <person name="Heilman E."/>
            <person name="Heiman D."/>
            <person name="Howarth C."/>
            <person name="Mehta T."/>
            <person name="Neiman D."/>
            <person name="Pearson M."/>
            <person name="Roberts A."/>
            <person name="Saif S."/>
            <person name="Shea T."/>
            <person name="Shenoy N."/>
            <person name="Sisk P."/>
            <person name="Stolte C."/>
            <person name="Sykes S."/>
            <person name="White J."/>
            <person name="Yandava C."/>
            <person name="Burger G."/>
            <person name="Gray M.W."/>
            <person name="Holland P.W.H."/>
            <person name="King N."/>
            <person name="Lang F.B.F."/>
            <person name="Roger A.J."/>
            <person name="Ruiz-Trillo I."/>
            <person name="Haas B."/>
            <person name="Nusbaum C."/>
            <person name="Birren B."/>
        </authorList>
    </citation>
    <scope>NUCLEOTIDE SEQUENCE [LARGE SCALE GENOMIC DNA]</scope>
    <source>
        <strain evidence="2 3">JP610</strain>
    </source>
</reference>
<dbReference type="AlphaFoldDB" id="A0A0L0G5G9"/>
<evidence type="ECO:0000256" key="1">
    <source>
        <dbReference type="SAM" id="MobiDB-lite"/>
    </source>
</evidence>
<dbReference type="Proteomes" id="UP000054560">
    <property type="component" value="Unassembled WGS sequence"/>
</dbReference>
<sequence length="107" mass="11500">MPTATRAGVYGGEEGDGDTDGASDSPAGGGKPRQWLKPANTREGGIHASSVMRLEIDKSICQGNHVLVSRFVSKLKQTAPVHIPTLHKMRVGIHDQQPERQMSIVDT</sequence>
<accession>A0A0L0G5G9</accession>